<dbReference type="Proteomes" id="UP001501771">
    <property type="component" value="Unassembled WGS sequence"/>
</dbReference>
<sequence length="479" mass="52347">MDAAVEELAALELAALDDHDLLAGGVVDGVAEARAGARRWARLVELHRRREAEARARGAVARQGTLTPRAETVTEVSALWGLAEQRVRHELNVALFLVQYFPEAWALCQAGQLDCYRASVVADQVRHAVSDPVQIRVLAARLTDFLRRHLSATHGVAGLPPVVGCTPKQLRNKLSYEIKRVRSADAEERHRQAYADRGVRTAELEDGMAHLGITATVDQVRLAEHRLTHAARQLRSQGDQRTMAQLRSDLALDLLTGRGAGVPTPAYARPVINLTVPIQTVMGLADEPGVLSGGTPVPAGLARAIAADPDSTWYRMLTDPAGQMVELSTTSYRPTATIWRHVTAQWVACFEPSCDAPATQAELDHRIRWPEGETRTGNLWPGCKRGHTAKHTPGFSIEQAPDGSFALRTRAGFTHPITPPAQPVSEVWPDLPQGAQPIQFCATELVEALTDIRDRRDQEIAQDDELAWEHGTLLASLIA</sequence>
<proteinExistence type="predicted"/>
<evidence type="ECO:0008006" key="3">
    <source>
        <dbReference type="Google" id="ProtNLM"/>
    </source>
</evidence>
<protein>
    <recommendedName>
        <fullName evidence="3">DUF222 domain-containing protein</fullName>
    </recommendedName>
</protein>
<evidence type="ECO:0000313" key="1">
    <source>
        <dbReference type="EMBL" id="GAA2156107.1"/>
    </source>
</evidence>
<dbReference type="InterPro" id="IPR003615">
    <property type="entry name" value="HNH_nuc"/>
</dbReference>
<evidence type="ECO:0000313" key="2">
    <source>
        <dbReference type="Proteomes" id="UP001501771"/>
    </source>
</evidence>
<reference evidence="2" key="1">
    <citation type="journal article" date="2019" name="Int. J. Syst. Evol. Microbiol.">
        <title>The Global Catalogue of Microorganisms (GCM) 10K type strain sequencing project: providing services to taxonomists for standard genome sequencing and annotation.</title>
        <authorList>
            <consortium name="The Broad Institute Genomics Platform"/>
            <consortium name="The Broad Institute Genome Sequencing Center for Infectious Disease"/>
            <person name="Wu L."/>
            <person name="Ma J."/>
        </authorList>
    </citation>
    <scope>NUCLEOTIDE SEQUENCE [LARGE SCALE GENOMIC DNA]</scope>
    <source>
        <strain evidence="2">JCM 16022</strain>
    </source>
</reference>
<dbReference type="RefSeq" id="WP_344157892.1">
    <property type="nucleotide sequence ID" value="NZ_BAAAQR010000018.1"/>
</dbReference>
<organism evidence="1 2">
    <name type="scientific">Nocardioides koreensis</name>
    <dbReference type="NCBI Taxonomy" id="433651"/>
    <lineage>
        <taxon>Bacteria</taxon>
        <taxon>Bacillati</taxon>
        <taxon>Actinomycetota</taxon>
        <taxon>Actinomycetes</taxon>
        <taxon>Propionibacteriales</taxon>
        <taxon>Nocardioidaceae</taxon>
        <taxon>Nocardioides</taxon>
    </lineage>
</organism>
<name>A0ABP5M0W6_9ACTN</name>
<gene>
    <name evidence="1" type="ORF">GCM10009844_44050</name>
</gene>
<dbReference type="CDD" id="cd00085">
    <property type="entry name" value="HNHc"/>
    <property type="match status" value="1"/>
</dbReference>
<comment type="caution">
    <text evidence="1">The sequence shown here is derived from an EMBL/GenBank/DDBJ whole genome shotgun (WGS) entry which is preliminary data.</text>
</comment>
<keyword evidence="2" id="KW-1185">Reference proteome</keyword>
<accession>A0ABP5M0W6</accession>
<dbReference type="EMBL" id="BAAAQR010000018">
    <property type="protein sequence ID" value="GAA2156107.1"/>
    <property type="molecule type" value="Genomic_DNA"/>
</dbReference>